<comment type="similarity">
    <text evidence="2">Belongs to the eIF-2B gamma/epsilon subunits family.</text>
</comment>
<evidence type="ECO:0000256" key="6">
    <source>
        <dbReference type="ARBA" id="ARBA00046432"/>
    </source>
</evidence>
<evidence type="ECO:0000313" key="7">
    <source>
        <dbReference type="EMBL" id="GKV50972.1"/>
    </source>
</evidence>
<keyword evidence="8" id="KW-1185">Reference proteome</keyword>
<accession>A0AAV5MN89</accession>
<comment type="subcellular location">
    <subcellularLocation>
        <location evidence="1">Cytoplasm</location>
        <location evidence="1">Cytosol</location>
    </subcellularLocation>
</comment>
<dbReference type="GO" id="GO:0003743">
    <property type="term" value="F:translation initiation factor activity"/>
    <property type="evidence" value="ECO:0007669"/>
    <property type="project" value="TreeGrafter"/>
</dbReference>
<evidence type="ECO:0000256" key="2">
    <source>
        <dbReference type="ARBA" id="ARBA00007878"/>
    </source>
</evidence>
<proteinExistence type="inferred from homology"/>
<dbReference type="GO" id="GO:0005085">
    <property type="term" value="F:guanyl-nucleotide exchange factor activity"/>
    <property type="evidence" value="ECO:0007669"/>
    <property type="project" value="TreeGrafter"/>
</dbReference>
<keyword evidence="5" id="KW-0648">Protein biosynthesis</keyword>
<dbReference type="GO" id="GO:0002183">
    <property type="term" value="P:cytoplasmic translational initiation"/>
    <property type="evidence" value="ECO:0007669"/>
    <property type="project" value="TreeGrafter"/>
</dbReference>
<evidence type="ECO:0000256" key="1">
    <source>
        <dbReference type="ARBA" id="ARBA00004514"/>
    </source>
</evidence>
<protein>
    <submittedName>
        <fullName evidence="7">Uncharacterized protein</fullName>
    </submittedName>
</protein>
<dbReference type="PANTHER" id="PTHR45989">
    <property type="entry name" value="TRANSLATION INITIATION FACTOR EIF-2B SUBUNIT GAMMA"/>
    <property type="match status" value="1"/>
</dbReference>
<gene>
    <name evidence="7" type="ORF">SLEP1_g57649</name>
</gene>
<dbReference type="InterPro" id="IPR051960">
    <property type="entry name" value="eIF2B_gamma"/>
</dbReference>
<keyword evidence="4" id="KW-0396">Initiation factor</keyword>
<keyword evidence="3" id="KW-0963">Cytoplasm</keyword>
<dbReference type="GO" id="GO:0005851">
    <property type="term" value="C:eukaryotic translation initiation factor 2B complex"/>
    <property type="evidence" value="ECO:0007669"/>
    <property type="project" value="TreeGrafter"/>
</dbReference>
<comment type="caution">
    <text evidence="7">The sequence shown here is derived from an EMBL/GenBank/DDBJ whole genome shotgun (WGS) entry which is preliminary data.</text>
</comment>
<dbReference type="Proteomes" id="UP001054252">
    <property type="component" value="Unassembled WGS sequence"/>
</dbReference>
<evidence type="ECO:0000313" key="8">
    <source>
        <dbReference type="Proteomes" id="UP001054252"/>
    </source>
</evidence>
<dbReference type="EMBL" id="BPVZ01000418">
    <property type="protein sequence ID" value="GKV50972.1"/>
    <property type="molecule type" value="Genomic_DNA"/>
</dbReference>
<evidence type="ECO:0000256" key="4">
    <source>
        <dbReference type="ARBA" id="ARBA00022540"/>
    </source>
</evidence>
<dbReference type="AlphaFoldDB" id="A0AAV5MN89"/>
<sequence length="131" mass="14967">MEIRSDRMDAHMYAFKRSVLQGVLDQKDTFQSLKQDVLPYLVWSQLKLEALPKYTPLTEENGNQKISTLNNQATLSRILANASTPSFYELYELGPNGSAPVWKTNKCCAYIASYSKYYVRLNSVQAFVDIN</sequence>
<dbReference type="GO" id="GO:0005829">
    <property type="term" value="C:cytosol"/>
    <property type="evidence" value="ECO:0007669"/>
    <property type="project" value="UniProtKB-SubCell"/>
</dbReference>
<organism evidence="7 8">
    <name type="scientific">Rubroshorea leprosula</name>
    <dbReference type="NCBI Taxonomy" id="152421"/>
    <lineage>
        <taxon>Eukaryota</taxon>
        <taxon>Viridiplantae</taxon>
        <taxon>Streptophyta</taxon>
        <taxon>Embryophyta</taxon>
        <taxon>Tracheophyta</taxon>
        <taxon>Spermatophyta</taxon>
        <taxon>Magnoliopsida</taxon>
        <taxon>eudicotyledons</taxon>
        <taxon>Gunneridae</taxon>
        <taxon>Pentapetalae</taxon>
        <taxon>rosids</taxon>
        <taxon>malvids</taxon>
        <taxon>Malvales</taxon>
        <taxon>Dipterocarpaceae</taxon>
        <taxon>Rubroshorea</taxon>
    </lineage>
</organism>
<reference evidence="7 8" key="1">
    <citation type="journal article" date="2021" name="Commun. Biol.">
        <title>The genome of Shorea leprosula (Dipterocarpaceae) highlights the ecological relevance of drought in aseasonal tropical rainforests.</title>
        <authorList>
            <person name="Ng K.K.S."/>
            <person name="Kobayashi M.J."/>
            <person name="Fawcett J.A."/>
            <person name="Hatakeyama M."/>
            <person name="Paape T."/>
            <person name="Ng C.H."/>
            <person name="Ang C.C."/>
            <person name="Tnah L.H."/>
            <person name="Lee C.T."/>
            <person name="Nishiyama T."/>
            <person name="Sese J."/>
            <person name="O'Brien M.J."/>
            <person name="Copetti D."/>
            <person name="Mohd Noor M.I."/>
            <person name="Ong R.C."/>
            <person name="Putra M."/>
            <person name="Sireger I.Z."/>
            <person name="Indrioko S."/>
            <person name="Kosugi Y."/>
            <person name="Izuno A."/>
            <person name="Isagi Y."/>
            <person name="Lee S.L."/>
            <person name="Shimizu K.K."/>
        </authorList>
    </citation>
    <scope>NUCLEOTIDE SEQUENCE [LARGE SCALE GENOMIC DNA]</scope>
    <source>
        <strain evidence="7">214</strain>
    </source>
</reference>
<evidence type="ECO:0000256" key="3">
    <source>
        <dbReference type="ARBA" id="ARBA00022490"/>
    </source>
</evidence>
<comment type="subunit">
    <text evidence="6">Component of the translation initiation factor 2B (eIF2B) complex which is a heterodecamer of two sets of five different subunits: alpha, beta, gamma, delta and epsilon. Subunits alpha, beta and delta comprise a regulatory subcomplex and subunits epsilon and gamma comprise a catalytic subcomplex. Within the complex, the hexameric regulatory complex resides at the center, with the two heterodimeric catalytic subcomplexes bound on opposite sides.</text>
</comment>
<name>A0AAV5MN89_9ROSI</name>
<dbReference type="PANTHER" id="PTHR45989:SF1">
    <property type="entry name" value="TRANSLATION INITIATION FACTOR EIF-2B SUBUNIT GAMMA"/>
    <property type="match status" value="1"/>
</dbReference>
<evidence type="ECO:0000256" key="5">
    <source>
        <dbReference type="ARBA" id="ARBA00022917"/>
    </source>
</evidence>